<dbReference type="InterPro" id="IPR057727">
    <property type="entry name" value="WCX_dom"/>
</dbReference>
<dbReference type="RefSeq" id="WP_191203496.1">
    <property type="nucleotide sequence ID" value="NZ_JACXZA010000002.1"/>
</dbReference>
<dbReference type="Proteomes" id="UP000609346">
    <property type="component" value="Unassembled WGS sequence"/>
</dbReference>
<dbReference type="PIRSF" id="PIRSF016838">
    <property type="entry name" value="PafC"/>
    <property type="match status" value="1"/>
</dbReference>
<dbReference type="PANTHER" id="PTHR34580">
    <property type="match status" value="1"/>
</dbReference>
<protein>
    <submittedName>
        <fullName evidence="4">YafY family transcriptional regulator</fullName>
    </submittedName>
</protein>
<dbReference type="InterPro" id="IPR036388">
    <property type="entry name" value="WH-like_DNA-bd_sf"/>
</dbReference>
<reference evidence="4 5" key="1">
    <citation type="submission" date="2020-09" db="EMBL/GenBank/DDBJ databases">
        <title>Paenibacillus sp. strain PR3 16S rRNA gene Genome sequencing and assembly.</title>
        <authorList>
            <person name="Kim J."/>
        </authorList>
    </citation>
    <scope>NUCLEOTIDE SEQUENCE [LARGE SCALE GENOMIC DNA]</scope>
    <source>
        <strain evidence="4 5">PR3</strain>
    </source>
</reference>
<keyword evidence="5" id="KW-1185">Reference proteome</keyword>
<dbReference type="PANTHER" id="PTHR34580:SF1">
    <property type="entry name" value="PROTEIN PAFC"/>
    <property type="match status" value="1"/>
</dbReference>
<evidence type="ECO:0000313" key="4">
    <source>
        <dbReference type="EMBL" id="MBD3919238.1"/>
    </source>
</evidence>
<feature type="domain" description="WCX" evidence="3">
    <location>
        <begin position="234"/>
        <end position="306"/>
    </location>
</feature>
<evidence type="ECO:0000259" key="2">
    <source>
        <dbReference type="Pfam" id="PF13280"/>
    </source>
</evidence>
<organism evidence="4 5">
    <name type="scientific">Paenibacillus terricola</name>
    <dbReference type="NCBI Taxonomy" id="2763503"/>
    <lineage>
        <taxon>Bacteria</taxon>
        <taxon>Bacillati</taxon>
        <taxon>Bacillota</taxon>
        <taxon>Bacilli</taxon>
        <taxon>Bacillales</taxon>
        <taxon>Paenibacillaceae</taxon>
        <taxon>Paenibacillus</taxon>
    </lineage>
</organism>
<evidence type="ECO:0000313" key="5">
    <source>
        <dbReference type="Proteomes" id="UP000609346"/>
    </source>
</evidence>
<dbReference type="Pfam" id="PF13280">
    <property type="entry name" value="WYL"/>
    <property type="match status" value="1"/>
</dbReference>
<dbReference type="InterPro" id="IPR036390">
    <property type="entry name" value="WH_DNA-bd_sf"/>
</dbReference>
<comment type="caution">
    <text evidence="4">The sequence shown here is derived from an EMBL/GenBank/DDBJ whole genome shotgun (WGS) entry which is preliminary data.</text>
</comment>
<sequence>MNKTDRMLAIVLELQRHGLRRAEDLAAVFETSVRTIYRDVQALCEAGVPVIGSPGQGYSLSDTYFLPPISFTAEESVALLLGLDYIEQQFDAGYHVQAADARRKIEAILPGEVRRETARVRAAMKLLAVGTTGSQEKERLSVLRQGILEEKKIRFHYSKKIPESDGSRHSVREVDPYGLVLIKDAWTLVAYDDMRQGLRHFRLSRMSDIELTNERFRRPVDFDLHTYRPPDTRDVTVRLHVASTIIDQVLESPYYYIERVEDTGNGVLLTLRIRHELEVVGWIMSWGPSVVVLEPDSLRERVRNILIESLKSY</sequence>
<name>A0ABR8MTE1_9BACL</name>
<feature type="domain" description="Helix-turn-helix type 11" evidence="1">
    <location>
        <begin position="6"/>
        <end position="58"/>
    </location>
</feature>
<dbReference type="SUPFAM" id="SSF46785">
    <property type="entry name" value="Winged helix' DNA-binding domain"/>
    <property type="match status" value="1"/>
</dbReference>
<evidence type="ECO:0000259" key="3">
    <source>
        <dbReference type="Pfam" id="PF25583"/>
    </source>
</evidence>
<dbReference type="Gene3D" id="1.10.10.10">
    <property type="entry name" value="Winged helix-like DNA-binding domain superfamily/Winged helix DNA-binding domain"/>
    <property type="match status" value="1"/>
</dbReference>
<dbReference type="PROSITE" id="PS52050">
    <property type="entry name" value="WYL"/>
    <property type="match status" value="1"/>
</dbReference>
<feature type="domain" description="WYL" evidence="2">
    <location>
        <begin position="140"/>
        <end position="210"/>
    </location>
</feature>
<dbReference type="Pfam" id="PF08279">
    <property type="entry name" value="HTH_11"/>
    <property type="match status" value="1"/>
</dbReference>
<dbReference type="InterPro" id="IPR028349">
    <property type="entry name" value="PafC-like"/>
</dbReference>
<dbReference type="EMBL" id="JACXZA010000002">
    <property type="protein sequence ID" value="MBD3919238.1"/>
    <property type="molecule type" value="Genomic_DNA"/>
</dbReference>
<dbReference type="Pfam" id="PF25583">
    <property type="entry name" value="WCX"/>
    <property type="match status" value="1"/>
</dbReference>
<evidence type="ECO:0000259" key="1">
    <source>
        <dbReference type="Pfam" id="PF08279"/>
    </source>
</evidence>
<dbReference type="InterPro" id="IPR013196">
    <property type="entry name" value="HTH_11"/>
</dbReference>
<dbReference type="InterPro" id="IPR026881">
    <property type="entry name" value="WYL_dom"/>
</dbReference>
<accession>A0ABR8MTE1</accession>
<gene>
    <name evidence="4" type="ORF">H8B09_10780</name>
</gene>
<proteinExistence type="predicted"/>
<dbReference type="InterPro" id="IPR051534">
    <property type="entry name" value="CBASS_pafABC_assoc_protein"/>
</dbReference>